<gene>
    <name evidence="2" type="ORF">JHL22_00485</name>
</gene>
<dbReference type="RefSeq" id="WP_200232690.1">
    <property type="nucleotide sequence ID" value="NZ_JAENGP010000001.1"/>
</dbReference>
<proteinExistence type="predicted"/>
<organism evidence="2 3">
    <name type="scientific">Advenella mandrilli</name>
    <dbReference type="NCBI Taxonomy" id="2800330"/>
    <lineage>
        <taxon>Bacteria</taxon>
        <taxon>Pseudomonadati</taxon>
        <taxon>Pseudomonadota</taxon>
        <taxon>Betaproteobacteria</taxon>
        <taxon>Burkholderiales</taxon>
        <taxon>Alcaligenaceae</taxon>
    </lineage>
</organism>
<dbReference type="PANTHER" id="PTHR46142:SF3">
    <property type="entry name" value="F18B13.24 PROTEIN"/>
    <property type="match status" value="1"/>
</dbReference>
<name>A0ABS1E825_9BURK</name>
<feature type="domain" description="VOC" evidence="1">
    <location>
        <begin position="5"/>
        <end position="120"/>
    </location>
</feature>
<dbReference type="Gene3D" id="3.10.180.10">
    <property type="entry name" value="2,3-Dihydroxybiphenyl 1,2-Dioxygenase, domain 1"/>
    <property type="match status" value="1"/>
</dbReference>
<dbReference type="InterPro" id="IPR037523">
    <property type="entry name" value="VOC_core"/>
</dbReference>
<dbReference type="InterPro" id="IPR029068">
    <property type="entry name" value="Glyas_Bleomycin-R_OHBP_Dase"/>
</dbReference>
<evidence type="ECO:0000313" key="2">
    <source>
        <dbReference type="EMBL" id="MBK1779689.1"/>
    </source>
</evidence>
<sequence length="135" mass="15033">MSIVRLDHYNIAPKDMEATVQFYVDVIGLTVGYRPDFGVPGYWLYAGDRSVLHLLGNDERSTGPTGRVDHIAFWGKDVGKMIKRLKSKNVPYKLRTIESAKMHQIFVTDVDGLSLEIGFSSDEPVPEGSGQTFGL</sequence>
<dbReference type="Pfam" id="PF00903">
    <property type="entry name" value="Glyoxalase"/>
    <property type="match status" value="1"/>
</dbReference>
<dbReference type="PANTHER" id="PTHR46142">
    <property type="match status" value="1"/>
</dbReference>
<dbReference type="SUPFAM" id="SSF54593">
    <property type="entry name" value="Glyoxalase/Bleomycin resistance protein/Dihydroxybiphenyl dioxygenase"/>
    <property type="match status" value="1"/>
</dbReference>
<reference evidence="2 3" key="1">
    <citation type="submission" date="2020-12" db="EMBL/GenBank/DDBJ databases">
        <authorList>
            <person name="Lu T."/>
            <person name="Wang Q."/>
            <person name="Han X."/>
        </authorList>
    </citation>
    <scope>NUCLEOTIDE SEQUENCE [LARGE SCALE GENOMIC DNA]</scope>
    <source>
        <strain evidence="2 3">WQ 585</strain>
    </source>
</reference>
<protein>
    <submittedName>
        <fullName evidence="2">VOC family protein</fullName>
    </submittedName>
</protein>
<dbReference type="PROSITE" id="PS51819">
    <property type="entry name" value="VOC"/>
    <property type="match status" value="1"/>
</dbReference>
<evidence type="ECO:0000313" key="3">
    <source>
        <dbReference type="Proteomes" id="UP000635316"/>
    </source>
</evidence>
<keyword evidence="3" id="KW-1185">Reference proteome</keyword>
<dbReference type="Proteomes" id="UP000635316">
    <property type="component" value="Unassembled WGS sequence"/>
</dbReference>
<dbReference type="InterPro" id="IPR004360">
    <property type="entry name" value="Glyas_Fos-R_dOase_dom"/>
</dbReference>
<dbReference type="EMBL" id="JAENGP010000001">
    <property type="protein sequence ID" value="MBK1779689.1"/>
    <property type="molecule type" value="Genomic_DNA"/>
</dbReference>
<accession>A0ABS1E825</accession>
<comment type="caution">
    <text evidence="2">The sequence shown here is derived from an EMBL/GenBank/DDBJ whole genome shotgun (WGS) entry which is preliminary data.</text>
</comment>
<evidence type="ECO:0000259" key="1">
    <source>
        <dbReference type="PROSITE" id="PS51819"/>
    </source>
</evidence>